<dbReference type="Proteomes" id="UP000193317">
    <property type="component" value="Unassembled WGS sequence"/>
</dbReference>
<evidence type="ECO:0000313" key="2">
    <source>
        <dbReference type="EMBL" id="ORX12979.1"/>
    </source>
</evidence>
<feature type="region of interest" description="Disordered" evidence="1">
    <location>
        <begin position="54"/>
        <end position="73"/>
    </location>
</feature>
<dbReference type="OrthoDB" id="4741065at2"/>
<dbReference type="RefSeq" id="WP_085670062.1">
    <property type="nucleotide sequence ID" value="NZ_JACKRU010000208.1"/>
</dbReference>
<dbReference type="EMBL" id="LQPW01000031">
    <property type="protein sequence ID" value="ORX12979.1"/>
    <property type="molecule type" value="Genomic_DNA"/>
</dbReference>
<accession>A0A1X2F4R6</accession>
<comment type="caution">
    <text evidence="2">The sequence shown here is derived from an EMBL/GenBank/DDBJ whole genome shotgun (WGS) entry which is preliminary data.</text>
</comment>
<evidence type="ECO:0000256" key="1">
    <source>
        <dbReference type="SAM" id="MobiDB-lite"/>
    </source>
</evidence>
<name>A0A1X2F4R6_MYCSZ</name>
<reference evidence="2 3" key="1">
    <citation type="submission" date="2016-01" db="EMBL/GenBank/DDBJ databases">
        <title>The new phylogeny of the genus Mycobacterium.</title>
        <authorList>
            <person name="Tarcisio F."/>
            <person name="Conor M."/>
            <person name="Antonella G."/>
            <person name="Elisabetta G."/>
            <person name="Giulia F.S."/>
            <person name="Sara T."/>
            <person name="Anna F."/>
            <person name="Clotilde B."/>
            <person name="Roberto B."/>
            <person name="Veronica D.S."/>
            <person name="Fabio R."/>
            <person name="Monica P."/>
            <person name="Olivier J."/>
            <person name="Enrico T."/>
            <person name="Nicola S."/>
        </authorList>
    </citation>
    <scope>NUCLEOTIDE SEQUENCE [LARGE SCALE GENOMIC DNA]</scope>
    <source>
        <strain evidence="2 3">DSM 44166</strain>
    </source>
</reference>
<organism evidence="2 3">
    <name type="scientific">Mycobacterium szulgai</name>
    <dbReference type="NCBI Taxonomy" id="1787"/>
    <lineage>
        <taxon>Bacteria</taxon>
        <taxon>Bacillati</taxon>
        <taxon>Actinomycetota</taxon>
        <taxon>Actinomycetes</taxon>
        <taxon>Mycobacteriales</taxon>
        <taxon>Mycobacteriaceae</taxon>
        <taxon>Mycobacterium</taxon>
    </lineage>
</organism>
<gene>
    <name evidence="2" type="ORF">AWC27_22475</name>
</gene>
<protein>
    <submittedName>
        <fullName evidence="2">Uncharacterized protein</fullName>
    </submittedName>
</protein>
<dbReference type="AlphaFoldDB" id="A0A1X2F4R6"/>
<proteinExistence type="predicted"/>
<sequence>MSERIAGKIFSTPEEAGVTPPTEEELIHARKLFDDFQRKVDAVPPEDRLTEISPKFWDDISGTEYENPNRNNA</sequence>
<feature type="compositionally biased region" description="Polar residues" evidence="1">
    <location>
        <begin position="64"/>
        <end position="73"/>
    </location>
</feature>
<keyword evidence="3" id="KW-1185">Reference proteome</keyword>
<evidence type="ECO:0000313" key="3">
    <source>
        <dbReference type="Proteomes" id="UP000193317"/>
    </source>
</evidence>
<feature type="region of interest" description="Disordered" evidence="1">
    <location>
        <begin position="1"/>
        <end position="21"/>
    </location>
</feature>